<dbReference type="AlphaFoldDB" id="A0A2S4MBY9"/>
<evidence type="ECO:0000256" key="4">
    <source>
        <dbReference type="PROSITE-ProRule" id="PRU00169"/>
    </source>
</evidence>
<dbReference type="Pfam" id="PF00196">
    <property type="entry name" value="GerE"/>
    <property type="match status" value="1"/>
</dbReference>
<dbReference type="Gene3D" id="3.40.50.2300">
    <property type="match status" value="1"/>
</dbReference>
<dbReference type="PROSITE" id="PS50110">
    <property type="entry name" value="RESPONSE_REGULATORY"/>
    <property type="match status" value="1"/>
</dbReference>
<proteinExistence type="predicted"/>
<dbReference type="SUPFAM" id="SSF52172">
    <property type="entry name" value="CheY-like"/>
    <property type="match status" value="1"/>
</dbReference>
<dbReference type="PROSITE" id="PS50043">
    <property type="entry name" value="HTH_LUXR_2"/>
    <property type="match status" value="1"/>
</dbReference>
<feature type="domain" description="HTH luxR-type" evidence="5">
    <location>
        <begin position="137"/>
        <end position="202"/>
    </location>
</feature>
<accession>A0A2S4MBY9</accession>
<evidence type="ECO:0000259" key="6">
    <source>
        <dbReference type="PROSITE" id="PS50110"/>
    </source>
</evidence>
<dbReference type="InterPro" id="IPR016032">
    <property type="entry name" value="Sig_transdc_resp-reg_C-effctor"/>
</dbReference>
<dbReference type="GO" id="GO:0003677">
    <property type="term" value="F:DNA binding"/>
    <property type="evidence" value="ECO:0007669"/>
    <property type="project" value="UniProtKB-KW"/>
</dbReference>
<dbReference type="SUPFAM" id="SSF46894">
    <property type="entry name" value="C-terminal effector domain of the bipartite response regulators"/>
    <property type="match status" value="1"/>
</dbReference>
<evidence type="ECO:0000259" key="5">
    <source>
        <dbReference type="PROSITE" id="PS50043"/>
    </source>
</evidence>
<organism evidence="7 8">
    <name type="scientific">Paraburkholderia eburnea</name>
    <dbReference type="NCBI Taxonomy" id="1189126"/>
    <lineage>
        <taxon>Bacteria</taxon>
        <taxon>Pseudomonadati</taxon>
        <taxon>Pseudomonadota</taxon>
        <taxon>Betaproteobacteria</taxon>
        <taxon>Burkholderiales</taxon>
        <taxon>Burkholderiaceae</taxon>
        <taxon>Paraburkholderia</taxon>
    </lineage>
</organism>
<sequence>MSGGVATIYIVDDDDLVLWLYQELLRGVALSFKVFTCARAFLDSYSPGPYECLICDLRMPQTGGLDLQRELVAAGACLPIIFVSAYSEVSAVVEAIKAGAFDFLEKPVDGIQLREKVAKALEYSRGLHLERMRRAARAARMAQLTLKERQIANLVVAGRSSREISSELGISTRTVENHRARISEKLHVGSTVELVRLFCDLNQVFASSPS</sequence>
<dbReference type="GO" id="GO:0006355">
    <property type="term" value="P:regulation of DNA-templated transcription"/>
    <property type="evidence" value="ECO:0007669"/>
    <property type="project" value="InterPro"/>
</dbReference>
<evidence type="ECO:0000256" key="3">
    <source>
        <dbReference type="ARBA" id="ARBA00023163"/>
    </source>
</evidence>
<dbReference type="EMBL" id="PQGA01000005">
    <property type="protein sequence ID" value="POR52253.1"/>
    <property type="molecule type" value="Genomic_DNA"/>
</dbReference>
<dbReference type="Proteomes" id="UP000237381">
    <property type="component" value="Unassembled WGS sequence"/>
</dbReference>
<name>A0A2S4MBY9_9BURK</name>
<dbReference type="OrthoDB" id="8964771at2"/>
<feature type="modified residue" description="4-aspartylphosphate" evidence="4">
    <location>
        <position position="56"/>
    </location>
</feature>
<evidence type="ECO:0000313" key="8">
    <source>
        <dbReference type="Proteomes" id="UP000237381"/>
    </source>
</evidence>
<dbReference type="PRINTS" id="PR00038">
    <property type="entry name" value="HTHLUXR"/>
</dbReference>
<evidence type="ECO:0000256" key="2">
    <source>
        <dbReference type="ARBA" id="ARBA00023125"/>
    </source>
</evidence>
<keyword evidence="2" id="KW-0238">DNA-binding</keyword>
<keyword evidence="8" id="KW-1185">Reference proteome</keyword>
<dbReference type="InterPro" id="IPR001789">
    <property type="entry name" value="Sig_transdc_resp-reg_receiver"/>
</dbReference>
<dbReference type="SMART" id="SM00421">
    <property type="entry name" value="HTH_LUXR"/>
    <property type="match status" value="1"/>
</dbReference>
<dbReference type="InterPro" id="IPR011006">
    <property type="entry name" value="CheY-like_superfamily"/>
</dbReference>
<comment type="caution">
    <text evidence="7">The sequence shown here is derived from an EMBL/GenBank/DDBJ whole genome shotgun (WGS) entry which is preliminary data.</text>
</comment>
<keyword evidence="3" id="KW-0804">Transcription</keyword>
<feature type="domain" description="Response regulatory" evidence="6">
    <location>
        <begin position="7"/>
        <end position="121"/>
    </location>
</feature>
<dbReference type="PANTHER" id="PTHR44688">
    <property type="entry name" value="DNA-BINDING TRANSCRIPTIONAL ACTIVATOR DEVR_DOSR"/>
    <property type="match status" value="1"/>
</dbReference>
<protein>
    <submittedName>
        <fullName evidence="7">LuxR family two component transcriptional regulator</fullName>
    </submittedName>
</protein>
<dbReference type="CDD" id="cd06170">
    <property type="entry name" value="LuxR_C_like"/>
    <property type="match status" value="1"/>
</dbReference>
<dbReference type="InterPro" id="IPR000792">
    <property type="entry name" value="Tscrpt_reg_LuxR_C"/>
</dbReference>
<keyword evidence="4" id="KW-0597">Phosphoprotein</keyword>
<evidence type="ECO:0000256" key="1">
    <source>
        <dbReference type="ARBA" id="ARBA00023015"/>
    </source>
</evidence>
<gene>
    <name evidence="7" type="ORF">B0G62_105221</name>
</gene>
<dbReference type="PANTHER" id="PTHR44688:SF16">
    <property type="entry name" value="DNA-BINDING TRANSCRIPTIONAL ACTIVATOR DEVR_DOSR"/>
    <property type="match status" value="1"/>
</dbReference>
<dbReference type="Pfam" id="PF00072">
    <property type="entry name" value="Response_reg"/>
    <property type="match status" value="1"/>
</dbReference>
<dbReference type="GO" id="GO:0000160">
    <property type="term" value="P:phosphorelay signal transduction system"/>
    <property type="evidence" value="ECO:0007669"/>
    <property type="project" value="InterPro"/>
</dbReference>
<keyword evidence="1" id="KW-0805">Transcription regulation</keyword>
<dbReference type="PROSITE" id="PS00622">
    <property type="entry name" value="HTH_LUXR_1"/>
    <property type="match status" value="1"/>
</dbReference>
<reference evidence="7 8" key="1">
    <citation type="submission" date="2018-01" db="EMBL/GenBank/DDBJ databases">
        <title>Genomic Encyclopedia of Type Strains, Phase III (KMG-III): the genomes of soil and plant-associated and newly described type strains.</title>
        <authorList>
            <person name="Whitman W."/>
        </authorList>
    </citation>
    <scope>NUCLEOTIDE SEQUENCE [LARGE SCALE GENOMIC DNA]</scope>
    <source>
        <strain evidence="7 8">JCM 18070</strain>
    </source>
</reference>
<dbReference type="Gene3D" id="1.10.10.10">
    <property type="entry name" value="Winged helix-like DNA-binding domain superfamily/Winged helix DNA-binding domain"/>
    <property type="match status" value="1"/>
</dbReference>
<dbReference type="SMART" id="SM00448">
    <property type="entry name" value="REC"/>
    <property type="match status" value="1"/>
</dbReference>
<dbReference type="InterPro" id="IPR036388">
    <property type="entry name" value="WH-like_DNA-bd_sf"/>
</dbReference>
<evidence type="ECO:0000313" key="7">
    <source>
        <dbReference type="EMBL" id="POR52253.1"/>
    </source>
</evidence>